<feature type="signal peptide" evidence="1">
    <location>
        <begin position="1"/>
        <end position="21"/>
    </location>
</feature>
<dbReference type="STRING" id="709986.Deima_1672"/>
<dbReference type="AlphaFoldDB" id="E8U8D2"/>
<reference evidence="3" key="2">
    <citation type="submission" date="2011-01" db="EMBL/GenBank/DDBJ databases">
        <title>The complete genome of Deinococcus maricopensis DSM 21211.</title>
        <authorList>
            <consortium name="US DOE Joint Genome Institute (JGI-PGF)"/>
            <person name="Lucas S."/>
            <person name="Copeland A."/>
            <person name="Lapidus A."/>
            <person name="Goodwin L."/>
            <person name="Pitluck S."/>
            <person name="Kyrpides N."/>
            <person name="Mavromatis K."/>
            <person name="Pagani I."/>
            <person name="Ivanova N."/>
            <person name="Ovchinnikova G."/>
            <person name="Zeytun A."/>
            <person name="Detter J.C."/>
            <person name="Han C."/>
            <person name="Land M."/>
            <person name="Hauser L."/>
            <person name="Markowitz V."/>
            <person name="Cheng J.-F."/>
            <person name="Hugenholtz P."/>
            <person name="Woyke T."/>
            <person name="Wu D."/>
            <person name="Pukall R."/>
            <person name="Gehrich-Schroeter G."/>
            <person name="Brambilla E."/>
            <person name="Klenk H.-P."/>
            <person name="Eisen J.A."/>
        </authorList>
    </citation>
    <scope>NUCLEOTIDE SEQUENCE [LARGE SCALE GENOMIC DNA]</scope>
    <source>
        <strain evidence="3">DSM 21211 / LMG 22137 / NRRL B-23946 / LB-34</strain>
    </source>
</reference>
<evidence type="ECO:0000256" key="1">
    <source>
        <dbReference type="SAM" id="SignalP"/>
    </source>
</evidence>
<accession>E8U8D2</accession>
<dbReference type="RefSeq" id="WP_013556826.1">
    <property type="nucleotide sequence ID" value="NC_014958.1"/>
</dbReference>
<keyword evidence="1" id="KW-0732">Signal</keyword>
<dbReference type="OrthoDB" id="55954at2"/>
<feature type="chain" id="PRO_5003228429" evidence="1">
    <location>
        <begin position="22"/>
        <end position="705"/>
    </location>
</feature>
<gene>
    <name evidence="2" type="ordered locus">Deima_1672</name>
</gene>
<dbReference type="KEGG" id="dmr:Deima_1672"/>
<dbReference type="InterPro" id="IPR010916">
    <property type="entry name" value="TonB_box_CS"/>
</dbReference>
<protein>
    <submittedName>
        <fullName evidence="2">PKD domain containing protein</fullName>
    </submittedName>
</protein>
<dbReference type="PROSITE" id="PS51257">
    <property type="entry name" value="PROKAR_LIPOPROTEIN"/>
    <property type="match status" value="1"/>
</dbReference>
<dbReference type="InterPro" id="IPR013783">
    <property type="entry name" value="Ig-like_fold"/>
</dbReference>
<reference evidence="2 3" key="1">
    <citation type="journal article" date="2011" name="Stand. Genomic Sci.">
        <title>Complete genome sequence of Deinococcus maricopensis type strain (LB-34).</title>
        <authorList>
            <person name="Pukall R."/>
            <person name="Zeytun A."/>
            <person name="Lucas S."/>
            <person name="Lapidus A."/>
            <person name="Hammon N."/>
            <person name="Deshpande S."/>
            <person name="Nolan M."/>
            <person name="Cheng J.F."/>
            <person name="Pitluck S."/>
            <person name="Liolios K."/>
            <person name="Pagani I."/>
            <person name="Mikhailova N."/>
            <person name="Ivanova N."/>
            <person name="Mavromatis K."/>
            <person name="Pati A."/>
            <person name="Tapia R."/>
            <person name="Han C."/>
            <person name="Goodwin L."/>
            <person name="Chen A."/>
            <person name="Palaniappan K."/>
            <person name="Land M."/>
            <person name="Hauser L."/>
            <person name="Chang Y.J."/>
            <person name="Jeffries C.D."/>
            <person name="Brambilla E.M."/>
            <person name="Rohde M."/>
            <person name="Goker M."/>
            <person name="Detter J.C."/>
            <person name="Woyke T."/>
            <person name="Bristow J."/>
            <person name="Eisen J.A."/>
            <person name="Markowitz V."/>
            <person name="Hugenholtz P."/>
            <person name="Kyrpides N.C."/>
            <person name="Klenk H.P."/>
        </authorList>
    </citation>
    <scope>NUCLEOTIDE SEQUENCE [LARGE SCALE GENOMIC DNA]</scope>
    <source>
        <strain evidence="3">DSM 21211 / LMG 22137 / NRRL B-23946 / LB-34</strain>
    </source>
</reference>
<dbReference type="PROSITE" id="PS00430">
    <property type="entry name" value="TONB_DEPENDENT_REC_1"/>
    <property type="match status" value="1"/>
</dbReference>
<dbReference type="HOGENOM" id="CLU_385312_0_0_0"/>
<name>E8U8D2_DEIML</name>
<evidence type="ECO:0000313" key="2">
    <source>
        <dbReference type="EMBL" id="ADV67321.1"/>
    </source>
</evidence>
<organism evidence="2 3">
    <name type="scientific">Deinococcus maricopensis (strain DSM 21211 / LMG 22137 / NRRL B-23946 / LB-34)</name>
    <dbReference type="NCBI Taxonomy" id="709986"/>
    <lineage>
        <taxon>Bacteria</taxon>
        <taxon>Thermotogati</taxon>
        <taxon>Deinococcota</taxon>
        <taxon>Deinococci</taxon>
        <taxon>Deinococcales</taxon>
        <taxon>Deinococcaceae</taxon>
        <taxon>Deinococcus</taxon>
    </lineage>
</organism>
<dbReference type="EMBL" id="CP002454">
    <property type="protein sequence ID" value="ADV67321.1"/>
    <property type="molecule type" value="Genomic_DNA"/>
</dbReference>
<dbReference type="Proteomes" id="UP000008635">
    <property type="component" value="Chromosome"/>
</dbReference>
<proteinExistence type="predicted"/>
<evidence type="ECO:0000313" key="3">
    <source>
        <dbReference type="Proteomes" id="UP000008635"/>
    </source>
</evidence>
<sequence length="705" mass="74270" precursor="true">MQLSKKSSLLWAMTVLMTACNSTVTPPATSNVKPEVIVKRSNGTSPASTYLSATETLSVSATDLDGQITKLRWVIDGGTSHEHSGDFSSIKGNLSLALPSLSSGLHTLSITATDNAGATGNVTTDIRIDAEAPVISSVMLGDQALTAGENRTVTGNEELKISASDQRGNGDVSPSTARISVFVDGVKVGQATDAVTLKMSDLVGTAAGTKTVSIVAQDSVLNSSSTFSFKTTVTASGTGGGTTVTAPAPILTLNTQGTGPFGGILSFTASANIDPKTQVQKMILEVKDAQGNIDGTSYVTTQPNATFSVDTSKYPDGPLVFTIYVLATDSTGVAYEGRSSATTVQVRNLSAPAIAILSPDNSSTISGPTAVRVQVRQRNTAFVMPSNSIFVDVRDERGQIVKTVEAPTYVASDGVLEAIASIDLTSAGLPNANYTLEAHAQVQLAGETQVRSIGTAASVKFQTNGTLPPAVNVYMPIYHEDPYANVNVRAILSRGSAVMLQTSDDNSVSEIRVGFYCDEATKLPTQVCPSSAYQFNYPVKLSGLIYRMFKIGDLLDGQPYVQNGNYTLRFSVTDGENTTVQEFPVRIDRTQDTIQNLSYNDVSVTYNDTPGQLNPTSATWQVLGTTVNPSRVVSLYTEGGPVEEPIRIGTSSYLPAGATIASGMAFAAEGSYRIDFLVQDLVTGVLRYYPGSYVNVKTNPAKTTP</sequence>
<dbReference type="Gene3D" id="2.60.40.10">
    <property type="entry name" value="Immunoglobulins"/>
    <property type="match status" value="1"/>
</dbReference>
<keyword evidence="3" id="KW-1185">Reference proteome</keyword>